<dbReference type="SUPFAM" id="SSF53300">
    <property type="entry name" value="vWA-like"/>
    <property type="match status" value="1"/>
</dbReference>
<dbReference type="PANTHER" id="PTHR24020:SF87">
    <property type="entry name" value="COLLAGEN ALPHA-1(VI) CHAIN-LIKE"/>
    <property type="match status" value="1"/>
</dbReference>
<evidence type="ECO:0000313" key="9">
    <source>
        <dbReference type="RefSeq" id="XP_022314078.1"/>
    </source>
</evidence>
<feature type="chain" id="PRO_5034473668" evidence="6">
    <location>
        <begin position="19"/>
        <end position="225"/>
    </location>
</feature>
<keyword evidence="3 6" id="KW-0732">Signal</keyword>
<comment type="subcellular location">
    <subcellularLocation>
        <location evidence="1">Secreted</location>
    </subcellularLocation>
</comment>
<dbReference type="FunFam" id="3.40.50.410:FF:000004">
    <property type="entry name" value="collagen alpha-6(VI) chain"/>
    <property type="match status" value="1"/>
</dbReference>
<evidence type="ECO:0000256" key="5">
    <source>
        <dbReference type="ARBA" id="ARBA00023180"/>
    </source>
</evidence>
<dbReference type="PANTHER" id="PTHR24020">
    <property type="entry name" value="COLLAGEN ALPHA"/>
    <property type="match status" value="1"/>
</dbReference>
<feature type="signal peptide" evidence="6">
    <location>
        <begin position="1"/>
        <end position="18"/>
    </location>
</feature>
<dbReference type="SMART" id="SM00327">
    <property type="entry name" value="VWA"/>
    <property type="match status" value="1"/>
</dbReference>
<dbReference type="AlphaFoldDB" id="A0A8B8CE74"/>
<dbReference type="InterPro" id="IPR002035">
    <property type="entry name" value="VWF_A"/>
</dbReference>
<dbReference type="Pfam" id="PF00092">
    <property type="entry name" value="VWA"/>
    <property type="match status" value="1"/>
</dbReference>
<dbReference type="GeneID" id="111118758"/>
<keyword evidence="2" id="KW-0964">Secreted</keyword>
<evidence type="ECO:0000259" key="7">
    <source>
        <dbReference type="PROSITE" id="PS50234"/>
    </source>
</evidence>
<evidence type="ECO:0000256" key="1">
    <source>
        <dbReference type="ARBA" id="ARBA00004613"/>
    </source>
</evidence>
<evidence type="ECO:0000256" key="6">
    <source>
        <dbReference type="SAM" id="SignalP"/>
    </source>
</evidence>
<keyword evidence="8" id="KW-1185">Reference proteome</keyword>
<evidence type="ECO:0000313" key="8">
    <source>
        <dbReference type="Proteomes" id="UP000694844"/>
    </source>
</evidence>
<evidence type="ECO:0000256" key="4">
    <source>
        <dbReference type="ARBA" id="ARBA00022737"/>
    </source>
</evidence>
<protein>
    <submittedName>
        <fullName evidence="9">Cartilage matrix protein-like</fullName>
    </submittedName>
</protein>
<accession>A0A8B8CE74</accession>
<dbReference type="GO" id="GO:0005576">
    <property type="term" value="C:extracellular region"/>
    <property type="evidence" value="ECO:0007669"/>
    <property type="project" value="UniProtKB-SubCell"/>
</dbReference>
<dbReference type="PRINTS" id="PR00453">
    <property type="entry name" value="VWFADOMAIN"/>
</dbReference>
<dbReference type="OrthoDB" id="10256829at2759"/>
<evidence type="ECO:0000256" key="2">
    <source>
        <dbReference type="ARBA" id="ARBA00022525"/>
    </source>
</evidence>
<dbReference type="Proteomes" id="UP000694844">
    <property type="component" value="Chromosome 2"/>
</dbReference>
<name>A0A8B8CE74_CRAVI</name>
<dbReference type="InterPro" id="IPR050525">
    <property type="entry name" value="ECM_Assembly_Org"/>
</dbReference>
<feature type="domain" description="VWFA" evidence="7">
    <location>
        <begin position="35"/>
        <end position="210"/>
    </location>
</feature>
<keyword evidence="4" id="KW-0677">Repeat</keyword>
<organism evidence="8 9">
    <name type="scientific">Crassostrea virginica</name>
    <name type="common">Eastern oyster</name>
    <dbReference type="NCBI Taxonomy" id="6565"/>
    <lineage>
        <taxon>Eukaryota</taxon>
        <taxon>Metazoa</taxon>
        <taxon>Spiralia</taxon>
        <taxon>Lophotrochozoa</taxon>
        <taxon>Mollusca</taxon>
        <taxon>Bivalvia</taxon>
        <taxon>Autobranchia</taxon>
        <taxon>Pteriomorphia</taxon>
        <taxon>Ostreida</taxon>
        <taxon>Ostreoidea</taxon>
        <taxon>Ostreidae</taxon>
        <taxon>Crassostrea</taxon>
    </lineage>
</organism>
<sequence>MKLLEVSVISTVIVIVFAADTMAHNVLGRCGPQGDIVFVLDKSGSVGSSNFKRMINFVKYIVTKFVVNRSHVQFGLVTYSSGVATDFYLNSYSNVWGIWNALSRVRYSGGGTNTAGALHYIRTSSFSYMHGHRRGVPKLAVVITDGNSNNYAMTKRQAQLAHSSGIQIMAIGVGKATNKRELRDIASDPDSEFVFDLNSFSALQAIKYRFADIACGVVWRSMVRG</sequence>
<reference evidence="9" key="1">
    <citation type="submission" date="2025-08" db="UniProtKB">
        <authorList>
            <consortium name="RefSeq"/>
        </authorList>
    </citation>
    <scope>IDENTIFICATION</scope>
    <source>
        <tissue evidence="9">Whole sample</tissue>
    </source>
</reference>
<dbReference type="PROSITE" id="PS50234">
    <property type="entry name" value="VWFA"/>
    <property type="match status" value="1"/>
</dbReference>
<dbReference type="InterPro" id="IPR036465">
    <property type="entry name" value="vWFA_dom_sf"/>
</dbReference>
<gene>
    <name evidence="9" type="primary">LOC111118758</name>
</gene>
<dbReference type="KEGG" id="cvn:111118758"/>
<keyword evidence="5" id="KW-0325">Glycoprotein</keyword>
<dbReference type="Gene3D" id="3.40.50.410">
    <property type="entry name" value="von Willebrand factor, type A domain"/>
    <property type="match status" value="1"/>
</dbReference>
<proteinExistence type="predicted"/>
<dbReference type="RefSeq" id="XP_022314078.1">
    <property type="nucleotide sequence ID" value="XM_022458370.1"/>
</dbReference>
<evidence type="ECO:0000256" key="3">
    <source>
        <dbReference type="ARBA" id="ARBA00022729"/>
    </source>
</evidence>